<dbReference type="EMBL" id="GHJT01000820">
    <property type="protein sequence ID" value="MOY34791.1"/>
    <property type="molecule type" value="Transcribed_RNA"/>
</dbReference>
<reference evidence="2" key="1">
    <citation type="submission" date="2019-04" db="EMBL/GenBank/DDBJ databases">
        <title>An insight into the mialome of Ixodes scapularis.</title>
        <authorList>
            <person name="Ribeiro J.M."/>
            <person name="Mather T.N."/>
            <person name="Karim S."/>
        </authorList>
    </citation>
    <scope>NUCLEOTIDE SEQUENCE</scope>
</reference>
<protein>
    <submittedName>
        <fullName evidence="2">Putative secreted protein</fullName>
    </submittedName>
</protein>
<proteinExistence type="predicted"/>
<feature type="chain" id="PRO_5020033000" evidence="1">
    <location>
        <begin position="24"/>
        <end position="193"/>
    </location>
</feature>
<keyword evidence="1" id="KW-0732">Signal</keyword>
<organism evidence="2">
    <name type="scientific">Ixodes scapularis</name>
    <name type="common">Black-legged tick</name>
    <name type="synonym">Deer tick</name>
    <dbReference type="NCBI Taxonomy" id="6945"/>
    <lineage>
        <taxon>Eukaryota</taxon>
        <taxon>Metazoa</taxon>
        <taxon>Ecdysozoa</taxon>
        <taxon>Arthropoda</taxon>
        <taxon>Chelicerata</taxon>
        <taxon>Arachnida</taxon>
        <taxon>Acari</taxon>
        <taxon>Parasitiformes</taxon>
        <taxon>Ixodida</taxon>
        <taxon>Ixodoidea</taxon>
        <taxon>Ixodidae</taxon>
        <taxon>Ixodinae</taxon>
        <taxon>Ixodes</taxon>
    </lineage>
</organism>
<evidence type="ECO:0000313" key="2">
    <source>
        <dbReference type="EMBL" id="MOY34791.1"/>
    </source>
</evidence>
<accession>A0A4D5RE25</accession>
<sequence>MQKRCERCQFSLLLSTLALKCRAATDVSKWFPWEHGLVQRWVPSHRTHSPMPALPRRLGHGLHASGSGSTHKPATPCGHFTEERGLRQGTSFCPGCCRALQHWIDSQLCSAGYFHPALMREKKISRYFRCASLTCMLFGFFVRIEHVSDVCPFPQQKYRPRACIRLRADSPGHFLSTQKMYPRISPTFIAQGC</sequence>
<name>A0A4D5RE25_IXOSC</name>
<dbReference type="AlphaFoldDB" id="A0A4D5RE25"/>
<feature type="signal peptide" evidence="1">
    <location>
        <begin position="1"/>
        <end position="23"/>
    </location>
</feature>
<evidence type="ECO:0000256" key="1">
    <source>
        <dbReference type="SAM" id="SignalP"/>
    </source>
</evidence>